<proteinExistence type="predicted"/>
<sequence>MKIDLHSHTTHSDGLLSVSELLSRALSVKLDVLAITDHDTISGLTEAQQWLKAEQAPLKLIAGVEISTAWQEFEIHVVGLNINADCPQFQARLALQQQRRFERAEEIARRLAKANIADALPAVLALTNGGAITRTHFARFLVNSGHASSMNTVFKKYLARGKTGYVPNNWVAMAEAIQWIHDAGGQAVLAHPLKYKLNGKYLKRLVQDFALAGGDALEIISPQQTLVQRRELWALGQLHNLTASVGSDFHQPTAWNELGKHLYLPDDVTPIWADWALQPTATDTANLQGHAL</sequence>
<reference evidence="2 3" key="1">
    <citation type="submission" date="2021-10" db="EMBL/GenBank/DDBJ databases">
        <title>Alishewanella koreense sp. nov. isolated from seawater of southwestern coast in South Korea and the proposal for the reclassification of Rheinheimera perlucida and Rheinheimera tuosuensis as Arsukibacterium perlucida and Arsukibacterium tuosuensis.</title>
        <authorList>
            <person name="Kim K.H."/>
            <person name="Ruan W."/>
            <person name="Kim K.R."/>
            <person name="Baek J.H."/>
            <person name="Jeon C.O."/>
        </authorList>
    </citation>
    <scope>NUCLEOTIDE SEQUENCE [LARGE SCALE GENOMIC DNA]</scope>
    <source>
        <strain evidence="2 3">16-MA</strain>
    </source>
</reference>
<dbReference type="Pfam" id="PF02811">
    <property type="entry name" value="PHP"/>
    <property type="match status" value="1"/>
</dbReference>
<organism evidence="2 3">
    <name type="scientific">Alishewanella maricola</name>
    <dbReference type="NCBI Taxonomy" id="2795740"/>
    <lineage>
        <taxon>Bacteria</taxon>
        <taxon>Pseudomonadati</taxon>
        <taxon>Pseudomonadota</taxon>
        <taxon>Gammaproteobacteria</taxon>
        <taxon>Alteromonadales</taxon>
        <taxon>Alteromonadaceae</taxon>
        <taxon>Alishewanella</taxon>
    </lineage>
</organism>
<dbReference type="PANTHER" id="PTHR42924:SF3">
    <property type="entry name" value="POLYMERASE_HISTIDINOL PHOSPHATASE N-TERMINAL DOMAIN-CONTAINING PROTEIN"/>
    <property type="match status" value="1"/>
</dbReference>
<dbReference type="Gene3D" id="3.20.20.140">
    <property type="entry name" value="Metal-dependent hydrolases"/>
    <property type="match status" value="1"/>
</dbReference>
<evidence type="ECO:0000313" key="2">
    <source>
        <dbReference type="EMBL" id="MCB5226114.1"/>
    </source>
</evidence>
<protein>
    <submittedName>
        <fullName evidence="2">PHP domain-containing protein</fullName>
    </submittedName>
</protein>
<dbReference type="SMART" id="SM00481">
    <property type="entry name" value="POLIIIAc"/>
    <property type="match status" value="1"/>
</dbReference>
<accession>A0ABS8C1C9</accession>
<evidence type="ECO:0000313" key="3">
    <source>
        <dbReference type="Proteomes" id="UP000633814"/>
    </source>
</evidence>
<dbReference type="InterPro" id="IPR003141">
    <property type="entry name" value="Pol/His_phosphatase_N"/>
</dbReference>
<dbReference type="InterPro" id="IPR052018">
    <property type="entry name" value="PHP_domain"/>
</dbReference>
<evidence type="ECO:0000259" key="1">
    <source>
        <dbReference type="SMART" id="SM00481"/>
    </source>
</evidence>
<dbReference type="PANTHER" id="PTHR42924">
    <property type="entry name" value="EXONUCLEASE"/>
    <property type="match status" value="1"/>
</dbReference>
<feature type="domain" description="Polymerase/histidinol phosphatase N-terminal" evidence="1">
    <location>
        <begin position="3"/>
        <end position="70"/>
    </location>
</feature>
<comment type="caution">
    <text evidence="2">The sequence shown here is derived from an EMBL/GenBank/DDBJ whole genome shotgun (WGS) entry which is preliminary data.</text>
</comment>
<dbReference type="CDD" id="cd07438">
    <property type="entry name" value="PHP_HisPPase_AMP"/>
    <property type="match status" value="1"/>
</dbReference>
<dbReference type="NCBIfam" id="NF047791">
    <property type="entry name" value="RNaseRnm"/>
    <property type="match status" value="1"/>
</dbReference>
<dbReference type="InterPro" id="IPR016195">
    <property type="entry name" value="Pol/histidinol_Pase-like"/>
</dbReference>
<dbReference type="InterPro" id="IPR004013">
    <property type="entry name" value="PHP_dom"/>
</dbReference>
<dbReference type="SUPFAM" id="SSF89550">
    <property type="entry name" value="PHP domain-like"/>
    <property type="match status" value="1"/>
</dbReference>
<dbReference type="Gene3D" id="1.10.150.650">
    <property type="match status" value="1"/>
</dbReference>
<keyword evidence="3" id="KW-1185">Reference proteome</keyword>
<name>A0ABS8C1C9_9ALTE</name>
<dbReference type="RefSeq" id="WP_226750204.1">
    <property type="nucleotide sequence ID" value="NZ_JAEINI020000002.1"/>
</dbReference>
<dbReference type="Proteomes" id="UP000633814">
    <property type="component" value="Unassembled WGS sequence"/>
</dbReference>
<gene>
    <name evidence="2" type="ORF">JAO78_004725</name>
</gene>
<dbReference type="EMBL" id="JAEINI020000002">
    <property type="protein sequence ID" value="MCB5226114.1"/>
    <property type="molecule type" value="Genomic_DNA"/>
</dbReference>